<feature type="domain" description="DUF6532" evidence="2">
    <location>
        <begin position="217"/>
        <end position="322"/>
    </location>
</feature>
<organism evidence="3 4">
    <name type="scientific">Pisolithus microcarpus 441</name>
    <dbReference type="NCBI Taxonomy" id="765257"/>
    <lineage>
        <taxon>Eukaryota</taxon>
        <taxon>Fungi</taxon>
        <taxon>Dikarya</taxon>
        <taxon>Basidiomycota</taxon>
        <taxon>Agaricomycotina</taxon>
        <taxon>Agaricomycetes</taxon>
        <taxon>Agaricomycetidae</taxon>
        <taxon>Boletales</taxon>
        <taxon>Sclerodermatineae</taxon>
        <taxon>Pisolithaceae</taxon>
        <taxon>Pisolithus</taxon>
    </lineage>
</organism>
<reference evidence="4" key="2">
    <citation type="submission" date="2015-01" db="EMBL/GenBank/DDBJ databases">
        <title>Evolutionary Origins and Diversification of the Mycorrhizal Mutualists.</title>
        <authorList>
            <consortium name="DOE Joint Genome Institute"/>
            <consortium name="Mycorrhizal Genomics Consortium"/>
            <person name="Kohler A."/>
            <person name="Kuo A."/>
            <person name="Nagy L.G."/>
            <person name="Floudas D."/>
            <person name="Copeland A."/>
            <person name="Barry K.W."/>
            <person name="Cichocki N."/>
            <person name="Veneault-Fourrey C."/>
            <person name="LaButti K."/>
            <person name="Lindquist E.A."/>
            <person name="Lipzen A."/>
            <person name="Lundell T."/>
            <person name="Morin E."/>
            <person name="Murat C."/>
            <person name="Riley R."/>
            <person name="Ohm R."/>
            <person name="Sun H."/>
            <person name="Tunlid A."/>
            <person name="Henrissat B."/>
            <person name="Grigoriev I.V."/>
            <person name="Hibbett D.S."/>
            <person name="Martin F."/>
        </authorList>
    </citation>
    <scope>NUCLEOTIDE SEQUENCE [LARGE SCALE GENOMIC DNA]</scope>
    <source>
        <strain evidence="4">441</strain>
    </source>
</reference>
<dbReference type="EMBL" id="KN833801">
    <property type="protein sequence ID" value="KIK18618.1"/>
    <property type="molecule type" value="Genomic_DNA"/>
</dbReference>
<gene>
    <name evidence="3" type="ORF">PISMIDRAFT_14244</name>
</gene>
<evidence type="ECO:0000313" key="3">
    <source>
        <dbReference type="EMBL" id="KIK18618.1"/>
    </source>
</evidence>
<evidence type="ECO:0000313" key="4">
    <source>
        <dbReference type="Proteomes" id="UP000054018"/>
    </source>
</evidence>
<dbReference type="InterPro" id="IPR045341">
    <property type="entry name" value="DUF6532"/>
</dbReference>
<feature type="compositionally biased region" description="Low complexity" evidence="1">
    <location>
        <begin position="19"/>
        <end position="39"/>
    </location>
</feature>
<reference evidence="3 4" key="1">
    <citation type="submission" date="2014-04" db="EMBL/GenBank/DDBJ databases">
        <authorList>
            <consortium name="DOE Joint Genome Institute"/>
            <person name="Kuo A."/>
            <person name="Kohler A."/>
            <person name="Costa M.D."/>
            <person name="Nagy L.G."/>
            <person name="Floudas D."/>
            <person name="Copeland A."/>
            <person name="Barry K.W."/>
            <person name="Cichocki N."/>
            <person name="Veneault-Fourrey C."/>
            <person name="LaButti K."/>
            <person name="Lindquist E.A."/>
            <person name="Lipzen A."/>
            <person name="Lundell T."/>
            <person name="Morin E."/>
            <person name="Murat C."/>
            <person name="Sun H."/>
            <person name="Tunlid A."/>
            <person name="Henrissat B."/>
            <person name="Grigoriev I.V."/>
            <person name="Hibbett D.S."/>
            <person name="Martin F."/>
            <person name="Nordberg H.P."/>
            <person name="Cantor M.N."/>
            <person name="Hua S.X."/>
        </authorList>
    </citation>
    <scope>NUCLEOTIDE SEQUENCE [LARGE SCALE GENOMIC DNA]</scope>
    <source>
        <strain evidence="3 4">441</strain>
    </source>
</reference>
<dbReference type="Pfam" id="PF20149">
    <property type="entry name" value="DUF6532"/>
    <property type="match status" value="1"/>
</dbReference>
<keyword evidence="4" id="KW-1185">Reference proteome</keyword>
<feature type="compositionally biased region" description="Polar residues" evidence="1">
    <location>
        <begin position="41"/>
        <end position="68"/>
    </location>
</feature>
<feature type="compositionally biased region" description="Polar residues" evidence="1">
    <location>
        <begin position="104"/>
        <end position="127"/>
    </location>
</feature>
<dbReference type="OrthoDB" id="2655110at2759"/>
<name>A0A0C9ZF67_9AGAM</name>
<feature type="region of interest" description="Disordered" evidence="1">
    <location>
        <begin position="145"/>
        <end position="167"/>
    </location>
</feature>
<dbReference type="STRING" id="765257.A0A0C9ZF67"/>
<sequence>MSENAGPHELDDELGQGGQTPSPQVRSQQSSSQQRFPQPHVRTQSIVSSQHAPSQQYVPQHAVSSQSGPAPAQRPVLQQSRLSQPQVAPECAPAPPLPHCPNQHGESISSHQSGMLQDRGVQSNNGPQMRHGEEVGMDYDVNARHQSRNRRPCPPSPTYLEDTVSSEKHPSKKLCSNVVSQVQGRLHSEEDCSGDSTSLVSEHHAFFSLLWCKLLGEAKARMWLYVATEVPFLHREMAIDGVCMEILVEMVIKYEDDGLELEASFYPEHKRLMVTILFNVMQTFRSEIKKVAVHIVPFEYGLYPPETIDDNAERINFVKKKATQLLESA</sequence>
<accession>A0A0C9ZF67</accession>
<proteinExistence type="predicted"/>
<dbReference type="Proteomes" id="UP000054018">
    <property type="component" value="Unassembled WGS sequence"/>
</dbReference>
<feature type="compositionally biased region" description="Polar residues" evidence="1">
    <location>
        <begin position="76"/>
        <end position="86"/>
    </location>
</feature>
<evidence type="ECO:0000256" key="1">
    <source>
        <dbReference type="SAM" id="MobiDB-lite"/>
    </source>
</evidence>
<feature type="region of interest" description="Disordered" evidence="1">
    <location>
        <begin position="1"/>
        <end position="133"/>
    </location>
</feature>
<dbReference type="HOGENOM" id="CLU_844993_0_0_1"/>
<evidence type="ECO:0000259" key="2">
    <source>
        <dbReference type="Pfam" id="PF20149"/>
    </source>
</evidence>
<dbReference type="AlphaFoldDB" id="A0A0C9ZF67"/>
<protein>
    <recommendedName>
        <fullName evidence="2">DUF6532 domain-containing protein</fullName>
    </recommendedName>
</protein>